<dbReference type="PANTHER" id="PTHR12542:SF41">
    <property type="entry name" value="EXOCYST COMPLEX COMPONENT 7"/>
    <property type="match status" value="1"/>
</dbReference>
<keyword evidence="6" id="KW-0175">Coiled coil</keyword>
<evidence type="ECO:0000256" key="4">
    <source>
        <dbReference type="ARBA" id="ARBA00026169"/>
    </source>
</evidence>
<dbReference type="Pfam" id="PF03081">
    <property type="entry name" value="Exo70_C"/>
    <property type="match status" value="1"/>
</dbReference>
<evidence type="ECO:0000256" key="5">
    <source>
        <dbReference type="RuleBase" id="RU365026"/>
    </source>
</evidence>
<dbReference type="Proteomes" id="UP000694402">
    <property type="component" value="Unassembled WGS sequence"/>
</dbReference>
<dbReference type="Pfam" id="PF20669">
    <property type="entry name" value="Exo70_N"/>
    <property type="match status" value="1"/>
</dbReference>
<keyword evidence="2 5" id="KW-0813">Transport</keyword>
<dbReference type="GO" id="GO:0000145">
    <property type="term" value="C:exocyst"/>
    <property type="evidence" value="ECO:0007669"/>
    <property type="project" value="InterPro"/>
</dbReference>
<keyword evidence="9" id="KW-1185">Reference proteome</keyword>
<dbReference type="PANTHER" id="PTHR12542">
    <property type="entry name" value="EXOCYST COMPLEX PROTEIN EXO70"/>
    <property type="match status" value="1"/>
</dbReference>
<evidence type="ECO:0000256" key="6">
    <source>
        <dbReference type="SAM" id="Coils"/>
    </source>
</evidence>
<dbReference type="InterPro" id="IPR016159">
    <property type="entry name" value="Cullin_repeat-like_dom_sf"/>
</dbReference>
<reference evidence="8" key="1">
    <citation type="submission" date="2025-08" db="UniProtKB">
        <authorList>
            <consortium name="Ensembl"/>
        </authorList>
    </citation>
    <scope>IDENTIFICATION</scope>
</reference>
<dbReference type="GO" id="GO:0005546">
    <property type="term" value="F:phosphatidylinositol-4,5-bisphosphate binding"/>
    <property type="evidence" value="ECO:0007669"/>
    <property type="project" value="InterPro"/>
</dbReference>
<feature type="domain" description="Exocyst complex subunit Exo70 C-terminal" evidence="7">
    <location>
        <begin position="318"/>
        <end position="658"/>
    </location>
</feature>
<proteinExistence type="inferred from homology"/>
<organism evidence="8 9">
    <name type="scientific">Oncorhynchus tshawytscha</name>
    <name type="common">Chinook salmon</name>
    <name type="synonym">Salmo tshawytscha</name>
    <dbReference type="NCBI Taxonomy" id="74940"/>
    <lineage>
        <taxon>Eukaryota</taxon>
        <taxon>Metazoa</taxon>
        <taxon>Chordata</taxon>
        <taxon>Craniata</taxon>
        <taxon>Vertebrata</taxon>
        <taxon>Euteleostomi</taxon>
        <taxon>Actinopterygii</taxon>
        <taxon>Neopterygii</taxon>
        <taxon>Teleostei</taxon>
        <taxon>Protacanthopterygii</taxon>
        <taxon>Salmoniformes</taxon>
        <taxon>Salmonidae</taxon>
        <taxon>Salmoninae</taxon>
        <taxon>Oncorhynchus</taxon>
    </lineage>
</organism>
<accession>A0A8C8EGK9</accession>
<dbReference type="Ensembl" id="ENSOTST00005000995.2">
    <property type="protein sequence ID" value="ENSOTSP00005000881.2"/>
    <property type="gene ID" value="ENSOTSG00005000447.2"/>
</dbReference>
<dbReference type="GO" id="GO:0015031">
    <property type="term" value="P:protein transport"/>
    <property type="evidence" value="ECO:0007669"/>
    <property type="project" value="UniProtKB-KW"/>
</dbReference>
<keyword evidence="3 5" id="KW-0268">Exocytosis</keyword>
<reference evidence="8" key="2">
    <citation type="submission" date="2025-09" db="UniProtKB">
        <authorList>
            <consortium name="Ensembl"/>
        </authorList>
    </citation>
    <scope>IDENTIFICATION</scope>
</reference>
<evidence type="ECO:0000313" key="9">
    <source>
        <dbReference type="Proteomes" id="UP000694402"/>
    </source>
</evidence>
<gene>
    <name evidence="8" type="primary">EXOC7</name>
</gene>
<dbReference type="AlphaFoldDB" id="A0A8C8EGK9"/>
<dbReference type="InterPro" id="IPR004140">
    <property type="entry name" value="Exo70"/>
</dbReference>
<dbReference type="Gene3D" id="1.20.1280.170">
    <property type="entry name" value="Exocyst complex component Exo70"/>
    <property type="match status" value="2"/>
</dbReference>
<dbReference type="SUPFAM" id="SSF74788">
    <property type="entry name" value="Cullin repeat-like"/>
    <property type="match status" value="1"/>
</dbReference>
<evidence type="ECO:0000256" key="3">
    <source>
        <dbReference type="ARBA" id="ARBA00022483"/>
    </source>
</evidence>
<dbReference type="InterPro" id="IPR046364">
    <property type="entry name" value="Exo70_C"/>
</dbReference>
<comment type="function">
    <text evidence="5">Component of the exocyst complex involved in the docking of exocytic vesicles with fusion sites on the plasma membrane.</text>
</comment>
<dbReference type="GeneTree" id="ENSGT00390000003595"/>
<evidence type="ECO:0000259" key="7">
    <source>
        <dbReference type="Pfam" id="PF03081"/>
    </source>
</evidence>
<dbReference type="GO" id="GO:0006887">
    <property type="term" value="P:exocytosis"/>
    <property type="evidence" value="ECO:0007669"/>
    <property type="project" value="UniProtKB-KW"/>
</dbReference>
<keyword evidence="5" id="KW-0653">Protein transport</keyword>
<protein>
    <recommendedName>
        <fullName evidence="4 5">Exocyst complex component 7</fullName>
    </recommendedName>
    <alternativeName>
        <fullName evidence="5">Exocyst complex component Exo70</fullName>
    </alternativeName>
</protein>
<feature type="coiled-coil region" evidence="6">
    <location>
        <begin position="8"/>
        <end position="35"/>
    </location>
</feature>
<comment type="similarity">
    <text evidence="1 5">Belongs to the EXO70 family.</text>
</comment>
<evidence type="ECO:0000256" key="1">
    <source>
        <dbReference type="ARBA" id="ARBA00006756"/>
    </source>
</evidence>
<evidence type="ECO:0000256" key="2">
    <source>
        <dbReference type="ARBA" id="ARBA00022448"/>
    </source>
</evidence>
<evidence type="ECO:0000313" key="8">
    <source>
        <dbReference type="Ensembl" id="ENSOTSP00005000881.2"/>
    </source>
</evidence>
<sequence length="665" mass="76283">RTPRMIPTEDASARKREIEEKLKQEQETLSFIRENMEKSDQLTKGMVSILSSFESRLMQLENSIIPVHKQTENLQRLQENVDKTLSCMDHVISYYHVAKDTDKIIREGPTGRLDEYLACIAKIQKAVEYFQDNNPDSPELNTVKARFEKGKELLEAEFRGLLTRYSKPVPPILILDAITVDEELEVQEEVTLEHLPEAVLQDIICISGWLVEYGRNQDFMNVYFQIRSNQLDRSIKGLKDHFRKSSASSGILYSPAVQTKRKDTPTKKAPKRPGTIRKAQNLLKQYSQHGLDGKKGGSNLTPLEGKDDVLDIEIDSYIHCISAFVKLAQSEYVLLTEIIPEHHQKKTFDSLIQEALDNLMLEGDNIVAAARRAIMRHDYSAVLTIFPILRHLKQTKPDFDSTLQGTAASTKNKLPTLITSMETIGAKALEEFADSIKNDPDKEYNMPKDGTVHELTSNVNHGYRYVNTVLQSAETSSSASSSEFSRRLLSTYICKVLGNLQLNLLSKSKVYEDSALSAIFLHNNYNYILKSLEKSELIQLVTVTQKKAESSYRELIEQQKQIYQRSWYKVTEHITDRNMPAFQPGTKGFNDGLEELCKIQKVWAIPDKEQRDSIRHAQRRVVSEAYRAFLQRYANISFTKNPEKYHKYRPEQVEEMIERLFDTSA</sequence>
<name>A0A8C8EGK9_ONCTS</name>